<dbReference type="AlphaFoldDB" id="A0A934R894"/>
<feature type="chain" id="PRO_5037474262" evidence="2">
    <location>
        <begin position="26"/>
        <end position="424"/>
    </location>
</feature>
<feature type="signal peptide" evidence="2">
    <location>
        <begin position="1"/>
        <end position="25"/>
    </location>
</feature>
<protein>
    <submittedName>
        <fullName evidence="4">Amidase</fullName>
    </submittedName>
</protein>
<dbReference type="Proteomes" id="UP000600139">
    <property type="component" value="Unassembled WGS sequence"/>
</dbReference>
<dbReference type="GO" id="GO:0003824">
    <property type="term" value="F:catalytic activity"/>
    <property type="evidence" value="ECO:0007669"/>
    <property type="project" value="InterPro"/>
</dbReference>
<dbReference type="PANTHER" id="PTHR11895:SF7">
    <property type="entry name" value="GLUTAMYL-TRNA(GLN) AMIDOTRANSFERASE SUBUNIT A, MITOCHONDRIAL"/>
    <property type="match status" value="1"/>
</dbReference>
<gene>
    <name evidence="4" type="ORF">JIN84_20405</name>
</gene>
<sequence length="424" mass="45419">MKKTVSPFSSHIACLLLMGSMTACVSGPSGKRPDNNAFISYKPSTAEKPGLRLAVKDLIDMKGEVTSAGSEYLAKHSPPASRDAECMAIARERNVNIVGKTNLTEFAITVSGRNGYFGTPENKLDGRHLFIPGGSSSGSAVAVSSGLADVAFGTDTGGSIRVPAACCGIYGLKTTYGLVSTKGVFPISAKHLDTVGPMAANLPNLVQGMDLLQRGFKGRYDAAAATHPSAGQIRIGRLYIPGTDPAIDRAIDDRLRAKGFKIVKLDARFADKWAQADADGEVIATSDAWKNDRKYTDNLQIDSNTRTVLLKGSIDNVVAYDAAVRRKAAWKRELARVFRKVDFIATPTMQILPPRKPFWRTSSIFELYVLNSQNTMAVNFAGNPALAMPVGMPESTIPTSLQLVGPPRSEAALLNAGRLLQTNN</sequence>
<evidence type="ECO:0000313" key="4">
    <source>
        <dbReference type="EMBL" id="MBK1817996.1"/>
    </source>
</evidence>
<dbReference type="PROSITE" id="PS51257">
    <property type="entry name" value="PROKAR_LIPOPROTEIN"/>
    <property type="match status" value="1"/>
</dbReference>
<dbReference type="SUPFAM" id="SSF75304">
    <property type="entry name" value="Amidase signature (AS) enzymes"/>
    <property type="match status" value="1"/>
</dbReference>
<organism evidence="4 5">
    <name type="scientific">Luteolibacter yonseiensis</name>
    <dbReference type="NCBI Taxonomy" id="1144680"/>
    <lineage>
        <taxon>Bacteria</taxon>
        <taxon>Pseudomonadati</taxon>
        <taxon>Verrucomicrobiota</taxon>
        <taxon>Verrucomicrobiia</taxon>
        <taxon>Verrucomicrobiales</taxon>
        <taxon>Verrucomicrobiaceae</taxon>
        <taxon>Luteolibacter</taxon>
    </lineage>
</organism>
<evidence type="ECO:0000256" key="2">
    <source>
        <dbReference type="SAM" id="SignalP"/>
    </source>
</evidence>
<feature type="domain" description="Amidase" evidence="3">
    <location>
        <begin position="50"/>
        <end position="414"/>
    </location>
</feature>
<dbReference type="Pfam" id="PF01425">
    <property type="entry name" value="Amidase"/>
    <property type="match status" value="1"/>
</dbReference>
<evidence type="ECO:0000313" key="5">
    <source>
        <dbReference type="Proteomes" id="UP000600139"/>
    </source>
</evidence>
<reference evidence="4" key="1">
    <citation type="submission" date="2021-01" db="EMBL/GenBank/DDBJ databases">
        <title>Modified the classification status of verrucomicrobia.</title>
        <authorList>
            <person name="Feng X."/>
        </authorList>
    </citation>
    <scope>NUCLEOTIDE SEQUENCE</scope>
    <source>
        <strain evidence="4">JCM 18052</strain>
    </source>
</reference>
<dbReference type="InterPro" id="IPR023631">
    <property type="entry name" value="Amidase_dom"/>
</dbReference>
<dbReference type="InterPro" id="IPR036928">
    <property type="entry name" value="AS_sf"/>
</dbReference>
<evidence type="ECO:0000256" key="1">
    <source>
        <dbReference type="ARBA" id="ARBA00009199"/>
    </source>
</evidence>
<comment type="similarity">
    <text evidence="1">Belongs to the amidase family.</text>
</comment>
<dbReference type="RefSeq" id="WP_200352920.1">
    <property type="nucleotide sequence ID" value="NZ_BAABHZ010000001.1"/>
</dbReference>
<dbReference type="InterPro" id="IPR000120">
    <property type="entry name" value="Amidase"/>
</dbReference>
<dbReference type="EMBL" id="JAENIK010000012">
    <property type="protein sequence ID" value="MBK1817996.1"/>
    <property type="molecule type" value="Genomic_DNA"/>
</dbReference>
<proteinExistence type="inferred from homology"/>
<dbReference type="PANTHER" id="PTHR11895">
    <property type="entry name" value="TRANSAMIDASE"/>
    <property type="match status" value="1"/>
</dbReference>
<accession>A0A934R894</accession>
<comment type="caution">
    <text evidence="4">The sequence shown here is derived from an EMBL/GenBank/DDBJ whole genome shotgun (WGS) entry which is preliminary data.</text>
</comment>
<keyword evidence="2" id="KW-0732">Signal</keyword>
<evidence type="ECO:0000259" key="3">
    <source>
        <dbReference type="Pfam" id="PF01425"/>
    </source>
</evidence>
<dbReference type="Gene3D" id="3.90.1300.10">
    <property type="entry name" value="Amidase signature (AS) domain"/>
    <property type="match status" value="1"/>
</dbReference>
<name>A0A934R894_9BACT</name>
<dbReference type="PROSITE" id="PS00571">
    <property type="entry name" value="AMIDASES"/>
    <property type="match status" value="1"/>
</dbReference>
<keyword evidence="5" id="KW-1185">Reference proteome</keyword>
<dbReference type="InterPro" id="IPR020556">
    <property type="entry name" value="Amidase_CS"/>
</dbReference>